<accession>Q1Q035</accession>
<evidence type="ECO:0000256" key="1">
    <source>
        <dbReference type="SAM" id="Phobius"/>
    </source>
</evidence>
<feature type="transmembrane region" description="Helical" evidence="1">
    <location>
        <begin position="20"/>
        <end position="39"/>
    </location>
</feature>
<reference evidence="2" key="2">
    <citation type="submission" date="2006-01" db="EMBL/GenBank/DDBJ databases">
        <authorList>
            <person name="Genoscope"/>
        </authorList>
    </citation>
    <scope>NUCLEOTIDE SEQUENCE</scope>
</reference>
<reference evidence="2" key="1">
    <citation type="journal article" date="2006" name="Nature">
        <title>Deciphering the evolution and metabolism of an anammox bacterium from a community genome.</title>
        <authorList>
            <person name="Strous M."/>
            <person name="Pelletier E."/>
            <person name="Mangenot S."/>
            <person name="Rattei T."/>
            <person name="Lehner A."/>
            <person name="Taylor M.W."/>
            <person name="Horn M."/>
            <person name="Daims H."/>
            <person name="Bartol-Mavel D."/>
            <person name="Wincker P."/>
            <person name="Barbe V."/>
            <person name="Fonknechten N."/>
            <person name="Vallenet D."/>
            <person name="Segurens B."/>
            <person name="Schenowitz-Truong C."/>
            <person name="Medigue C."/>
            <person name="Collingro A."/>
            <person name="Snel B."/>
            <person name="Dutilh B.E."/>
            <person name="OpDenCamp H.J.M."/>
            <person name="vanDerDrift C."/>
            <person name="Cirpus I."/>
            <person name="vanDePas-Schoonen K.T."/>
            <person name="Harhangi H.R."/>
            <person name="vanNiftrik L."/>
            <person name="Schmid M."/>
            <person name="Keltjens J."/>
            <person name="vanDeVossenberg J."/>
            <person name="Kartal B."/>
            <person name="Meier H."/>
            <person name="Frishman D."/>
            <person name="Huynen M.A."/>
            <person name="Mewes H."/>
            <person name="Weissenbach J."/>
            <person name="Jetten M.S.M."/>
            <person name="Wagner M."/>
            <person name="LePaslier D."/>
        </authorList>
    </citation>
    <scope>NUCLEOTIDE SEQUENCE</scope>
</reference>
<keyword evidence="1" id="KW-0472">Membrane</keyword>
<dbReference type="Proteomes" id="UP000501926">
    <property type="component" value="Chromosome"/>
</dbReference>
<organism evidence="2">
    <name type="scientific">Kuenenia stuttgartiensis</name>
    <dbReference type="NCBI Taxonomy" id="174633"/>
    <lineage>
        <taxon>Bacteria</taxon>
        <taxon>Pseudomonadati</taxon>
        <taxon>Planctomycetota</taxon>
        <taxon>Candidatus Brocadiia</taxon>
        <taxon>Candidatus Brocadiales</taxon>
        <taxon>Candidatus Brocadiaceae</taxon>
        <taxon>Candidatus Kuenenia</taxon>
    </lineage>
</organism>
<evidence type="ECO:0000313" key="4">
    <source>
        <dbReference type="Proteomes" id="UP000501926"/>
    </source>
</evidence>
<gene>
    <name evidence="3" type="ORF">KsCSTR_05470</name>
    <name evidence="2" type="ORF">kustd1948</name>
</gene>
<evidence type="ECO:0000313" key="3">
    <source>
        <dbReference type="EMBL" id="QII09926.1"/>
    </source>
</evidence>
<dbReference type="EMBL" id="CT573072">
    <property type="protein sequence ID" value="CAJ72693.1"/>
    <property type="molecule type" value="Genomic_DNA"/>
</dbReference>
<dbReference type="AlphaFoldDB" id="Q1Q035"/>
<evidence type="ECO:0000313" key="2">
    <source>
        <dbReference type="EMBL" id="CAJ72693.1"/>
    </source>
</evidence>
<dbReference type="EMBL" id="CP049055">
    <property type="protein sequence ID" value="QII09926.1"/>
    <property type="molecule type" value="Genomic_DNA"/>
</dbReference>
<protein>
    <submittedName>
        <fullName evidence="2">Uncharacterized protein</fullName>
    </submittedName>
</protein>
<keyword evidence="1" id="KW-0812">Transmembrane</keyword>
<keyword evidence="1" id="KW-1133">Transmembrane helix</keyword>
<sequence>MLNIFTACDSIFYMKPYSVFDIFQCLIISISLCIATLGFRTKGKITVTVFFDYY</sequence>
<proteinExistence type="predicted"/>
<name>Q1Q035_KUEST</name>
<reference evidence="3 4" key="3">
    <citation type="submission" date="2020-02" db="EMBL/GenBank/DDBJ databases">
        <title>Newly sequenced genome of strain CSTR1 showed variability in Candidatus Kuenenia stuttgartiensis genomes.</title>
        <authorList>
            <person name="Ding C."/>
            <person name="Adrian L."/>
        </authorList>
    </citation>
    <scope>NUCLEOTIDE SEQUENCE [LARGE SCALE GENOMIC DNA]</scope>
    <source>
        <strain evidence="3 4">CSTR1</strain>
    </source>
</reference>